<evidence type="ECO:0000256" key="6">
    <source>
        <dbReference type="SAM" id="Phobius"/>
    </source>
</evidence>
<dbReference type="Proteomes" id="UP001432027">
    <property type="component" value="Unassembled WGS sequence"/>
</dbReference>
<evidence type="ECO:0000256" key="2">
    <source>
        <dbReference type="ARBA" id="ARBA00009166"/>
    </source>
</evidence>
<keyword evidence="5 6" id="KW-0472">Membrane</keyword>
<reference evidence="7" key="1">
    <citation type="submission" date="2023-10" db="EMBL/GenBank/DDBJ databases">
        <title>Genome assembly of Pristionchus species.</title>
        <authorList>
            <person name="Yoshida K."/>
            <person name="Sommer R.J."/>
        </authorList>
    </citation>
    <scope>NUCLEOTIDE SEQUENCE</scope>
    <source>
        <strain evidence="7">RS0144</strain>
    </source>
</reference>
<sequence length="134" mass="15147">RAMNFIMNTIDAILGTIGIPANVLVIIAIIFTKDSNLKAYSLILFNSALTDLIEISVELLSMTRMMADFPYLVYIFEGFCTNMSTSVCQTSMQIELHLMFHSILLIAVSFWYRSSDYRNSFPNSSQHSKISGKK</sequence>
<evidence type="ECO:0000313" key="7">
    <source>
        <dbReference type="EMBL" id="GMS95117.1"/>
    </source>
</evidence>
<feature type="non-terminal residue" evidence="7">
    <location>
        <position position="1"/>
    </location>
</feature>
<keyword evidence="8" id="KW-1185">Reference proteome</keyword>
<keyword evidence="4 6" id="KW-1133">Transmembrane helix</keyword>
<feature type="transmembrane region" description="Helical" evidence="6">
    <location>
        <begin position="12"/>
        <end position="31"/>
    </location>
</feature>
<accession>A0AAV5TLS2</accession>
<evidence type="ECO:0000256" key="4">
    <source>
        <dbReference type="ARBA" id="ARBA00022989"/>
    </source>
</evidence>
<dbReference type="SUPFAM" id="SSF81321">
    <property type="entry name" value="Family A G protein-coupled receptor-like"/>
    <property type="match status" value="1"/>
</dbReference>
<comment type="caution">
    <text evidence="7">The sequence shown here is derived from an EMBL/GenBank/DDBJ whole genome shotgun (WGS) entry which is preliminary data.</text>
</comment>
<keyword evidence="3 6" id="KW-0812">Transmembrane</keyword>
<dbReference type="PANTHER" id="PTHR22945:SF40">
    <property type="entry name" value="SERPENTINE RECEPTOR, CLASS D (DELTA)-RELATED"/>
    <property type="match status" value="1"/>
</dbReference>
<comment type="subcellular location">
    <subcellularLocation>
        <location evidence="1">Membrane</location>
        <topology evidence="1">Multi-pass membrane protein</topology>
    </subcellularLocation>
</comment>
<dbReference type="GO" id="GO:0016020">
    <property type="term" value="C:membrane"/>
    <property type="evidence" value="ECO:0007669"/>
    <property type="project" value="UniProtKB-SubCell"/>
</dbReference>
<comment type="similarity">
    <text evidence="2">Belongs to the nematode receptor-like protein srd family.</text>
</comment>
<dbReference type="AlphaFoldDB" id="A0AAV5TLS2"/>
<protein>
    <recommendedName>
        <fullName evidence="9">G protein-coupled receptor</fullName>
    </recommendedName>
</protein>
<evidence type="ECO:0008006" key="9">
    <source>
        <dbReference type="Google" id="ProtNLM"/>
    </source>
</evidence>
<proteinExistence type="inferred from homology"/>
<dbReference type="PANTHER" id="PTHR22945">
    <property type="entry name" value="SERPENTINE RECEPTOR, CLASS D DELTA"/>
    <property type="match status" value="1"/>
</dbReference>
<gene>
    <name evidence="7" type="ORF">PENTCL1PPCAC_17292</name>
</gene>
<dbReference type="Pfam" id="PF10317">
    <property type="entry name" value="7TM_GPCR_Srd"/>
    <property type="match status" value="1"/>
</dbReference>
<name>A0AAV5TLS2_9BILA</name>
<organism evidence="7 8">
    <name type="scientific">Pristionchus entomophagus</name>
    <dbReference type="NCBI Taxonomy" id="358040"/>
    <lineage>
        <taxon>Eukaryota</taxon>
        <taxon>Metazoa</taxon>
        <taxon>Ecdysozoa</taxon>
        <taxon>Nematoda</taxon>
        <taxon>Chromadorea</taxon>
        <taxon>Rhabditida</taxon>
        <taxon>Rhabditina</taxon>
        <taxon>Diplogasteromorpha</taxon>
        <taxon>Diplogasteroidea</taxon>
        <taxon>Neodiplogasteridae</taxon>
        <taxon>Pristionchus</taxon>
    </lineage>
</organism>
<feature type="transmembrane region" description="Helical" evidence="6">
    <location>
        <begin position="94"/>
        <end position="112"/>
    </location>
</feature>
<evidence type="ECO:0000256" key="5">
    <source>
        <dbReference type="ARBA" id="ARBA00023136"/>
    </source>
</evidence>
<evidence type="ECO:0000256" key="1">
    <source>
        <dbReference type="ARBA" id="ARBA00004141"/>
    </source>
</evidence>
<dbReference type="EMBL" id="BTSX01000004">
    <property type="protein sequence ID" value="GMS95117.1"/>
    <property type="molecule type" value="Genomic_DNA"/>
</dbReference>
<evidence type="ECO:0000256" key="3">
    <source>
        <dbReference type="ARBA" id="ARBA00022692"/>
    </source>
</evidence>
<evidence type="ECO:0000313" key="8">
    <source>
        <dbReference type="Proteomes" id="UP001432027"/>
    </source>
</evidence>
<dbReference type="InterPro" id="IPR019421">
    <property type="entry name" value="7TM_GPCR_serpentine_rcpt_Srd"/>
</dbReference>
<dbReference type="InterPro" id="IPR050920">
    <property type="entry name" value="Nematode_rcpt-like_delta"/>
</dbReference>